<accession>A0ABQ5AY11</accession>
<feature type="non-terminal residue" evidence="1">
    <location>
        <position position="1"/>
    </location>
</feature>
<dbReference type="EMBL" id="BQNB010012741">
    <property type="protein sequence ID" value="GJT07330.1"/>
    <property type="molecule type" value="Genomic_DNA"/>
</dbReference>
<evidence type="ECO:0000313" key="2">
    <source>
        <dbReference type="Proteomes" id="UP001151760"/>
    </source>
</evidence>
<sequence length="196" mass="21401">ASSVHFSITGGIGSHYFENEAVLSSFSSMSAPELHIPESSNVLKEPRGFDSQSGDLKGASAPQAVFVESSLIHVSVRLSSYLISDDLSVGLLCHLGVDKLRVVTCVSLFFALTQSSHYTRSGPQLEMTQGPAGERHVLRAAHEHERTALSAWILFNKSDCALDVHLRAELSRLSLGLREWDDLTLIVTEIEIDNLL</sequence>
<keyword evidence="2" id="KW-1185">Reference proteome</keyword>
<organism evidence="1 2">
    <name type="scientific">Tanacetum coccineum</name>
    <dbReference type="NCBI Taxonomy" id="301880"/>
    <lineage>
        <taxon>Eukaryota</taxon>
        <taxon>Viridiplantae</taxon>
        <taxon>Streptophyta</taxon>
        <taxon>Embryophyta</taxon>
        <taxon>Tracheophyta</taxon>
        <taxon>Spermatophyta</taxon>
        <taxon>Magnoliopsida</taxon>
        <taxon>eudicotyledons</taxon>
        <taxon>Gunneridae</taxon>
        <taxon>Pentapetalae</taxon>
        <taxon>asterids</taxon>
        <taxon>campanulids</taxon>
        <taxon>Asterales</taxon>
        <taxon>Asteraceae</taxon>
        <taxon>Asteroideae</taxon>
        <taxon>Anthemideae</taxon>
        <taxon>Anthemidinae</taxon>
        <taxon>Tanacetum</taxon>
    </lineage>
</organism>
<gene>
    <name evidence="1" type="ORF">Tco_0841792</name>
</gene>
<proteinExistence type="predicted"/>
<dbReference type="Proteomes" id="UP001151760">
    <property type="component" value="Unassembled WGS sequence"/>
</dbReference>
<protein>
    <submittedName>
        <fullName evidence="1">Uncharacterized protein</fullName>
    </submittedName>
</protein>
<reference evidence="1" key="2">
    <citation type="submission" date="2022-01" db="EMBL/GenBank/DDBJ databases">
        <authorList>
            <person name="Yamashiro T."/>
            <person name="Shiraishi A."/>
            <person name="Satake H."/>
            <person name="Nakayama K."/>
        </authorList>
    </citation>
    <scope>NUCLEOTIDE SEQUENCE</scope>
</reference>
<name>A0ABQ5AY11_9ASTR</name>
<reference evidence="1" key="1">
    <citation type="journal article" date="2022" name="Int. J. Mol. Sci.">
        <title>Draft Genome of Tanacetum Coccineum: Genomic Comparison of Closely Related Tanacetum-Family Plants.</title>
        <authorList>
            <person name="Yamashiro T."/>
            <person name="Shiraishi A."/>
            <person name="Nakayama K."/>
            <person name="Satake H."/>
        </authorList>
    </citation>
    <scope>NUCLEOTIDE SEQUENCE</scope>
</reference>
<comment type="caution">
    <text evidence="1">The sequence shown here is derived from an EMBL/GenBank/DDBJ whole genome shotgun (WGS) entry which is preliminary data.</text>
</comment>
<evidence type="ECO:0000313" key="1">
    <source>
        <dbReference type="EMBL" id="GJT07330.1"/>
    </source>
</evidence>